<protein>
    <submittedName>
        <fullName evidence="2">DUF3626 domain-containing protein</fullName>
    </submittedName>
</protein>
<comment type="caution">
    <text evidence="2">The sequence shown here is derived from an EMBL/GenBank/DDBJ whole genome shotgun (WGS) entry which is preliminary data.</text>
</comment>
<organism evidence="2 3">
    <name type="scientific">Rhodococcus jostii</name>
    <dbReference type="NCBI Taxonomy" id="132919"/>
    <lineage>
        <taxon>Bacteria</taxon>
        <taxon>Bacillati</taxon>
        <taxon>Actinomycetota</taxon>
        <taxon>Actinomycetes</taxon>
        <taxon>Mycobacteriales</taxon>
        <taxon>Nocardiaceae</taxon>
        <taxon>Rhodococcus</taxon>
    </lineage>
</organism>
<sequence length="289" mass="31784">MDAWRGLAKGVPLDRTLRVTLHFHPDLPFTGGSTLEAIADRGAYLSQFETRTGNGGLTAHPGADTWKWESRIFGGAYDEYEPAERPKYGSLNYRADPYGGSARFGSAYFLLAEHTPARTTFCFPDSVFEPDLFGTAEAMNLMEAAATVDFDDPLDDYIEAHVHGPIDIASDVEALVLDPSYRDTPFDEIARSLACPVFMARRVHSGRRGDCAPSRLPGAAHRRPGPRHRTRRRAHPSHPRPGTGCILRPAGPEKGVALHRPIRNPSIAIGTLENDGRFDSAGRLVPDRR</sequence>
<dbReference type="Proteomes" id="UP001185737">
    <property type="component" value="Unassembled WGS sequence"/>
</dbReference>
<name>A0ABU4CTI8_RHOJO</name>
<dbReference type="RefSeq" id="WP_317571861.1">
    <property type="nucleotide sequence ID" value="NZ_JAWLKA010000050.1"/>
</dbReference>
<dbReference type="Pfam" id="PF12294">
    <property type="entry name" value="DUF3626"/>
    <property type="match status" value="2"/>
</dbReference>
<keyword evidence="3" id="KW-1185">Reference proteome</keyword>
<evidence type="ECO:0000313" key="3">
    <source>
        <dbReference type="Proteomes" id="UP001185737"/>
    </source>
</evidence>
<evidence type="ECO:0000256" key="1">
    <source>
        <dbReference type="SAM" id="MobiDB-lite"/>
    </source>
</evidence>
<dbReference type="EMBL" id="JAWLKA010000050">
    <property type="protein sequence ID" value="MDV6286894.1"/>
    <property type="molecule type" value="Genomic_DNA"/>
</dbReference>
<evidence type="ECO:0000313" key="2">
    <source>
        <dbReference type="EMBL" id="MDV6286894.1"/>
    </source>
</evidence>
<feature type="region of interest" description="Disordered" evidence="1">
    <location>
        <begin position="207"/>
        <end position="252"/>
    </location>
</feature>
<gene>
    <name evidence="2" type="ORF">R3Q59_41190</name>
</gene>
<proteinExistence type="predicted"/>
<feature type="compositionally biased region" description="Basic residues" evidence="1">
    <location>
        <begin position="220"/>
        <end position="238"/>
    </location>
</feature>
<dbReference type="InterPro" id="IPR022074">
    <property type="entry name" value="DUF3626"/>
</dbReference>
<reference evidence="2 3" key="1">
    <citation type="submission" date="2023-10" db="EMBL/GenBank/DDBJ databases">
        <title>Development of a sustainable strategy for remediation of hydrocarbon-contaminated territories based on the waste exchange concept.</title>
        <authorList>
            <person name="Krivoruchko A."/>
        </authorList>
    </citation>
    <scope>NUCLEOTIDE SEQUENCE [LARGE SCALE GENOMIC DNA]</scope>
    <source>
        <strain evidence="2 3">IEGM 60</strain>
    </source>
</reference>
<accession>A0ABU4CTI8</accession>